<dbReference type="Gramene" id="LPERR06G00160.1">
    <property type="protein sequence ID" value="LPERR06G00160.1"/>
    <property type="gene ID" value="LPERR06G00160"/>
</dbReference>
<evidence type="ECO:0000313" key="4">
    <source>
        <dbReference type="EnsemblPlants" id="LPERR06G00160.1"/>
    </source>
</evidence>
<keyword evidence="5" id="KW-1185">Reference proteome</keyword>
<protein>
    <submittedName>
        <fullName evidence="4">Uncharacterized protein</fullName>
    </submittedName>
</protein>
<dbReference type="EnsemblPlants" id="LPERR06G00160.1">
    <property type="protein sequence ID" value="LPERR06G00160.1"/>
    <property type="gene ID" value="LPERR06G00160"/>
</dbReference>
<dbReference type="HOGENOM" id="CLU_015101_0_1_1"/>
<evidence type="ECO:0000313" key="5">
    <source>
        <dbReference type="Proteomes" id="UP000032180"/>
    </source>
</evidence>
<comment type="similarity">
    <text evidence="1">Belongs to the 'GDSL' lipolytic enzyme family.</text>
</comment>
<dbReference type="Pfam" id="PF00657">
    <property type="entry name" value="Lipase_GDSL"/>
    <property type="match status" value="1"/>
</dbReference>
<organism evidence="4 5">
    <name type="scientific">Leersia perrieri</name>
    <dbReference type="NCBI Taxonomy" id="77586"/>
    <lineage>
        <taxon>Eukaryota</taxon>
        <taxon>Viridiplantae</taxon>
        <taxon>Streptophyta</taxon>
        <taxon>Embryophyta</taxon>
        <taxon>Tracheophyta</taxon>
        <taxon>Spermatophyta</taxon>
        <taxon>Magnoliopsida</taxon>
        <taxon>Liliopsida</taxon>
        <taxon>Poales</taxon>
        <taxon>Poaceae</taxon>
        <taxon>BOP clade</taxon>
        <taxon>Oryzoideae</taxon>
        <taxon>Oryzeae</taxon>
        <taxon>Oryzinae</taxon>
        <taxon>Leersia</taxon>
    </lineage>
</organism>
<evidence type="ECO:0000256" key="2">
    <source>
        <dbReference type="SAM" id="MobiDB-lite"/>
    </source>
</evidence>
<evidence type="ECO:0000256" key="3">
    <source>
        <dbReference type="SAM" id="SignalP"/>
    </source>
</evidence>
<dbReference type="eggNOG" id="ENOG502R619">
    <property type="taxonomic scope" value="Eukaryota"/>
</dbReference>
<dbReference type="CDD" id="cd01837">
    <property type="entry name" value="SGNH_plant_lipase_like"/>
    <property type="match status" value="1"/>
</dbReference>
<dbReference type="GO" id="GO:0016788">
    <property type="term" value="F:hydrolase activity, acting on ester bonds"/>
    <property type="evidence" value="ECO:0007669"/>
    <property type="project" value="InterPro"/>
</dbReference>
<accession>A0A0D9WKR9</accession>
<dbReference type="InterPro" id="IPR050592">
    <property type="entry name" value="GDSL_lipolytic_enzyme"/>
</dbReference>
<dbReference type="InterPro" id="IPR001087">
    <property type="entry name" value="GDSL"/>
</dbReference>
<sequence>MSKRMRGSALTAIVIVVVTLLLLLVGELHCCCCAKSPPAAASTPKSQAVPAAAHSQAPTISPPRRRRHNARQQQAAPPPPAPRKQDDHHPVQPQQPSVAEAEAVCGRAIDSNNNTSTSSIDDGGRCSTLLVFGDSTVDPGNNNHLLTKAKANFLPYGVSFLDAYGRSPTPTGRFSNGRLPTDMLAEKLGIARSIPGFFDPTLKLSQLINGVSFASAGSGYDHATAKRLNVVSFSTQIKQLWRYKLLMRKLMGPTRAERLVNRATFVVSAGTNDILFNYLDSNRSGYNTMPEYDSYLMQRLANYTQVMMMLGGRRFLFAGLPPIGCLPIARTLLGAGEDRCDDNLNEVAASFNSKLLDLSNSINCNHQQDARSAYIDTYNIIREATNNPSNFGLTEVWRGCCGSGMIEVGQTCRGRTTCTDPTKYLYWDAVHPTETTNQLITNAMLASIQQLYS</sequence>
<reference evidence="4 5" key="1">
    <citation type="submission" date="2012-08" db="EMBL/GenBank/DDBJ databases">
        <title>Oryza genome evolution.</title>
        <authorList>
            <person name="Wing R.A."/>
        </authorList>
    </citation>
    <scope>NUCLEOTIDE SEQUENCE</scope>
</reference>
<reference evidence="5" key="2">
    <citation type="submission" date="2013-12" db="EMBL/GenBank/DDBJ databases">
        <authorList>
            <person name="Yu Y."/>
            <person name="Lee S."/>
            <person name="de Baynast K."/>
            <person name="Wissotski M."/>
            <person name="Liu L."/>
            <person name="Talag J."/>
            <person name="Goicoechea J."/>
            <person name="Angelova A."/>
            <person name="Jetty R."/>
            <person name="Kudrna D."/>
            <person name="Golser W."/>
            <person name="Rivera L."/>
            <person name="Zhang J."/>
            <person name="Wing R."/>
        </authorList>
    </citation>
    <scope>NUCLEOTIDE SEQUENCE</scope>
</reference>
<name>A0A0D9WKR9_9ORYZ</name>
<evidence type="ECO:0000256" key="1">
    <source>
        <dbReference type="ARBA" id="ARBA00008668"/>
    </source>
</evidence>
<dbReference type="PANTHER" id="PTHR45642:SF7">
    <property type="entry name" value="GDSL ESTERASE_LIPASE"/>
    <property type="match status" value="1"/>
</dbReference>
<feature type="chain" id="PRO_5002349264" evidence="3">
    <location>
        <begin position="31"/>
        <end position="453"/>
    </location>
</feature>
<reference evidence="4" key="3">
    <citation type="submission" date="2015-04" db="UniProtKB">
        <authorList>
            <consortium name="EnsemblPlants"/>
        </authorList>
    </citation>
    <scope>IDENTIFICATION</scope>
</reference>
<dbReference type="PANTHER" id="PTHR45642">
    <property type="entry name" value="GDSL ESTERASE/LIPASE EXL3"/>
    <property type="match status" value="1"/>
</dbReference>
<dbReference type="Proteomes" id="UP000032180">
    <property type="component" value="Chromosome 6"/>
</dbReference>
<dbReference type="Gene3D" id="3.40.50.1110">
    <property type="entry name" value="SGNH hydrolase"/>
    <property type="match status" value="1"/>
</dbReference>
<feature type="region of interest" description="Disordered" evidence="2">
    <location>
        <begin position="42"/>
        <end position="99"/>
    </location>
</feature>
<feature type="signal peptide" evidence="3">
    <location>
        <begin position="1"/>
        <end position="30"/>
    </location>
</feature>
<dbReference type="InterPro" id="IPR035669">
    <property type="entry name" value="SGNH_plant_lipase-like"/>
</dbReference>
<dbReference type="InterPro" id="IPR036514">
    <property type="entry name" value="SGNH_hydro_sf"/>
</dbReference>
<proteinExistence type="inferred from homology"/>
<dbReference type="SUPFAM" id="SSF52266">
    <property type="entry name" value="SGNH hydrolase"/>
    <property type="match status" value="1"/>
</dbReference>
<dbReference type="AlphaFoldDB" id="A0A0D9WKR9"/>
<keyword evidence="3" id="KW-0732">Signal</keyword>